<dbReference type="EMBL" id="LQYV01000138">
    <property type="protein sequence ID" value="KYD21036.1"/>
    <property type="molecule type" value="Genomic_DNA"/>
</dbReference>
<evidence type="ECO:0000313" key="2">
    <source>
        <dbReference type="Proteomes" id="UP000075424"/>
    </source>
</evidence>
<organism evidence="1 2">
    <name type="scientific">Geobacillus stearothermophilus</name>
    <name type="common">Bacillus stearothermophilus</name>
    <dbReference type="NCBI Taxonomy" id="1422"/>
    <lineage>
        <taxon>Bacteria</taxon>
        <taxon>Bacillati</taxon>
        <taxon>Bacillota</taxon>
        <taxon>Bacilli</taxon>
        <taxon>Bacillales</taxon>
        <taxon>Anoxybacillaceae</taxon>
        <taxon>Geobacillus</taxon>
    </lineage>
</organism>
<dbReference type="AlphaFoldDB" id="A0A150M9E9"/>
<gene>
    <name evidence="1" type="ORF">B4109_3241</name>
</gene>
<comment type="caution">
    <text evidence="1">The sequence shown here is derived from an EMBL/GenBank/DDBJ whole genome shotgun (WGS) entry which is preliminary data.</text>
</comment>
<protein>
    <submittedName>
        <fullName evidence="1">Uncharacterized protein</fullName>
    </submittedName>
</protein>
<dbReference type="PATRIC" id="fig|1422.18.peg.1814"/>
<proteinExistence type="predicted"/>
<dbReference type="RefSeq" id="WP_061567658.1">
    <property type="nucleotide sequence ID" value="NZ_LQYV01000138.1"/>
</dbReference>
<dbReference type="Proteomes" id="UP000075424">
    <property type="component" value="Unassembled WGS sequence"/>
</dbReference>
<sequence length="67" mass="7397">MIENGMTVNVKFEEPRTIGECAGCYGEIVEGESIIEFLDGSMIHYDRCCALAFCLEAGKEKTAGWDD</sequence>
<name>A0A150M9E9_GEOSE</name>
<accession>A0A150M9E9</accession>
<evidence type="ECO:0000313" key="1">
    <source>
        <dbReference type="EMBL" id="KYD21036.1"/>
    </source>
</evidence>
<reference evidence="1 2" key="1">
    <citation type="submission" date="2016-01" db="EMBL/GenBank/DDBJ databases">
        <title>Draft Genome Sequences of Seven Thermophilic Sporeformers Isolated from Foods.</title>
        <authorList>
            <person name="Berendsen E.M."/>
            <person name="Wells-Bennik M.H."/>
            <person name="Krawcyk A.O."/>
            <person name="De Jong A."/>
            <person name="Holsappel S."/>
            <person name="Eijlander R.T."/>
            <person name="Kuipers O.P."/>
        </authorList>
    </citation>
    <scope>NUCLEOTIDE SEQUENCE [LARGE SCALE GENOMIC DNA]</scope>
    <source>
        <strain evidence="1 2">B4109</strain>
    </source>
</reference>